<dbReference type="GO" id="GO:0006424">
    <property type="term" value="P:glutamyl-tRNA aminoacylation"/>
    <property type="evidence" value="ECO:0007669"/>
    <property type="project" value="InterPro"/>
</dbReference>
<dbReference type="PRINTS" id="PR00987">
    <property type="entry name" value="TRNASYNTHGLU"/>
</dbReference>
<dbReference type="NCBIfam" id="TIGR03838">
    <property type="entry name" value="queuosine_YadB"/>
    <property type="match status" value="1"/>
</dbReference>
<dbReference type="PANTHER" id="PTHR43311:SF1">
    <property type="entry name" value="GLUTAMYL-Q TRNA(ASP) SYNTHETASE"/>
    <property type="match status" value="1"/>
</dbReference>
<evidence type="ECO:0000256" key="3">
    <source>
        <dbReference type="ARBA" id="ARBA00022741"/>
    </source>
</evidence>
<protein>
    <submittedName>
        <fullName evidence="9">tRNA glutamyl-Q(34) synthetase GluQRS</fullName>
        <ecNumber evidence="9">6.1.1.-</ecNumber>
    </submittedName>
</protein>
<dbReference type="InterPro" id="IPR049940">
    <property type="entry name" value="GluQ/Sye"/>
</dbReference>
<sequence length="306" mass="34286">MSIVHPSSTAAVQSRSGYRGRFAPTPSGPLHFGSLFGALVSYLDAKSQQGQWLLRIEDIDPPREQPGAADAILATLEAHGLYWDEQETYQSDNSERYLAHLDELEQQKLLFWCQCSRKDLAGVHPYPGTCRQHQNSRPNSAIRFLAQEGVDCFVDIFQGAQQANIQQQFGDVILRRRDGLFAYQLAVVCDDIASKISHVIRGIDLLDSVYWQRALYRAFGKGLPHYGHFAVIHNANSEQKLSKQNLAPAVDVQQASVNLQQALRLLAIDVDLDTPERMLQQAITQWQRASLANRQIITLAPEALLP</sequence>
<comment type="caution">
    <text evidence="9">The sequence shown here is derived from an EMBL/GenBank/DDBJ whole genome shotgun (WGS) entry which is preliminary data.</text>
</comment>
<dbReference type="Gene3D" id="3.40.50.620">
    <property type="entry name" value="HUPs"/>
    <property type="match status" value="1"/>
</dbReference>
<keyword evidence="10" id="KW-1185">Reference proteome</keyword>
<proteinExistence type="inferred from homology"/>
<dbReference type="InterPro" id="IPR022380">
    <property type="entry name" value="Glu-Q_tRNA(Asp)_Synthase"/>
</dbReference>
<reference evidence="9 10" key="1">
    <citation type="submission" date="2019-07" db="EMBL/GenBank/DDBJ databases">
        <title>Reinekea sp. strain SSH23 genome sequencing and assembly.</title>
        <authorList>
            <person name="Kim I."/>
        </authorList>
    </citation>
    <scope>NUCLEOTIDE SEQUENCE [LARGE SCALE GENOMIC DNA]</scope>
    <source>
        <strain evidence="9 10">SSH23</strain>
    </source>
</reference>
<keyword evidence="5 7" id="KW-0067">ATP-binding</keyword>
<keyword evidence="4" id="KW-0862">Zinc</keyword>
<accession>A0A5C8Z7Y8</accession>
<dbReference type="PANTHER" id="PTHR43311">
    <property type="entry name" value="GLUTAMATE--TRNA LIGASE"/>
    <property type="match status" value="1"/>
</dbReference>
<dbReference type="NCBIfam" id="NF004314">
    <property type="entry name" value="PRK05710.1-3"/>
    <property type="match status" value="1"/>
</dbReference>
<name>A0A5C8Z7Y8_9GAMM</name>
<evidence type="ECO:0000256" key="4">
    <source>
        <dbReference type="ARBA" id="ARBA00022833"/>
    </source>
</evidence>
<evidence type="ECO:0000256" key="1">
    <source>
        <dbReference type="ARBA" id="ARBA00022598"/>
    </source>
</evidence>
<evidence type="ECO:0000256" key="7">
    <source>
        <dbReference type="RuleBase" id="RU363037"/>
    </source>
</evidence>
<comment type="similarity">
    <text evidence="7">Belongs to the class-I aminoacyl-tRNA synthetase family.</text>
</comment>
<dbReference type="InterPro" id="IPR014729">
    <property type="entry name" value="Rossmann-like_a/b/a_fold"/>
</dbReference>
<evidence type="ECO:0000256" key="5">
    <source>
        <dbReference type="ARBA" id="ARBA00022840"/>
    </source>
</evidence>
<keyword evidence="6 7" id="KW-0030">Aminoacyl-tRNA synthetase</keyword>
<dbReference type="OrthoDB" id="9807503at2"/>
<evidence type="ECO:0000256" key="2">
    <source>
        <dbReference type="ARBA" id="ARBA00022723"/>
    </source>
</evidence>
<dbReference type="GO" id="GO:0006400">
    <property type="term" value="P:tRNA modification"/>
    <property type="evidence" value="ECO:0007669"/>
    <property type="project" value="InterPro"/>
</dbReference>
<dbReference type="AlphaFoldDB" id="A0A5C8Z7Y8"/>
<keyword evidence="1 7" id="KW-0436">Ligase</keyword>
<organism evidence="9 10">
    <name type="scientific">Reinekea thalattae</name>
    <dbReference type="NCBI Taxonomy" id="2593301"/>
    <lineage>
        <taxon>Bacteria</taxon>
        <taxon>Pseudomonadati</taxon>
        <taxon>Pseudomonadota</taxon>
        <taxon>Gammaproteobacteria</taxon>
        <taxon>Oceanospirillales</taxon>
        <taxon>Saccharospirillaceae</taxon>
        <taxon>Reinekea</taxon>
    </lineage>
</organism>
<keyword evidence="3 7" id="KW-0547">Nucleotide-binding</keyword>
<dbReference type="EC" id="6.1.1.-" evidence="9"/>
<dbReference type="GO" id="GO:0005829">
    <property type="term" value="C:cytosol"/>
    <property type="evidence" value="ECO:0007669"/>
    <property type="project" value="TreeGrafter"/>
</dbReference>
<dbReference type="Gene3D" id="3.90.800.10">
    <property type="entry name" value="Glutamyl-tRNA Synthetase, Domain 3"/>
    <property type="match status" value="1"/>
</dbReference>
<evidence type="ECO:0000313" key="10">
    <source>
        <dbReference type="Proteomes" id="UP000321764"/>
    </source>
</evidence>
<gene>
    <name evidence="9" type="ORF">FME95_06675</name>
</gene>
<dbReference type="GO" id="GO:0008270">
    <property type="term" value="F:zinc ion binding"/>
    <property type="evidence" value="ECO:0007669"/>
    <property type="project" value="InterPro"/>
</dbReference>
<dbReference type="RefSeq" id="WP_147713613.1">
    <property type="nucleotide sequence ID" value="NZ_VKAD01000001.1"/>
</dbReference>
<dbReference type="InterPro" id="IPR000924">
    <property type="entry name" value="Glu/Gln-tRNA-synth"/>
</dbReference>
<keyword evidence="7" id="KW-0648">Protein biosynthesis</keyword>
<dbReference type="EMBL" id="VKAD01000001">
    <property type="protein sequence ID" value="TXR54215.1"/>
    <property type="molecule type" value="Genomic_DNA"/>
</dbReference>
<evidence type="ECO:0000313" key="9">
    <source>
        <dbReference type="EMBL" id="TXR54215.1"/>
    </source>
</evidence>
<evidence type="ECO:0000256" key="6">
    <source>
        <dbReference type="ARBA" id="ARBA00023146"/>
    </source>
</evidence>
<dbReference type="GO" id="GO:0005524">
    <property type="term" value="F:ATP binding"/>
    <property type="evidence" value="ECO:0007669"/>
    <property type="project" value="UniProtKB-KW"/>
</dbReference>
<dbReference type="GO" id="GO:0004818">
    <property type="term" value="F:glutamate-tRNA ligase activity"/>
    <property type="evidence" value="ECO:0007669"/>
    <property type="project" value="TreeGrafter"/>
</dbReference>
<feature type="domain" description="Glutamyl/glutaminyl-tRNA synthetase class Ib catalytic" evidence="8">
    <location>
        <begin position="19"/>
        <end position="254"/>
    </location>
</feature>
<dbReference type="InterPro" id="IPR020058">
    <property type="entry name" value="Glu/Gln-tRNA-synth_Ib_cat-dom"/>
</dbReference>
<dbReference type="Pfam" id="PF00749">
    <property type="entry name" value="tRNA-synt_1c"/>
    <property type="match status" value="1"/>
</dbReference>
<keyword evidence="2" id="KW-0479">Metal-binding</keyword>
<dbReference type="SUPFAM" id="SSF52374">
    <property type="entry name" value="Nucleotidylyl transferase"/>
    <property type="match status" value="1"/>
</dbReference>
<dbReference type="Proteomes" id="UP000321764">
    <property type="component" value="Unassembled WGS sequence"/>
</dbReference>
<evidence type="ECO:0000259" key="8">
    <source>
        <dbReference type="Pfam" id="PF00749"/>
    </source>
</evidence>